<reference evidence="2" key="1">
    <citation type="submission" date="2015-10" db="EMBL/GenBank/DDBJ databases">
        <authorList>
            <person name="Luecker S."/>
            <person name="Luecker S."/>
        </authorList>
    </citation>
    <scope>NUCLEOTIDE SEQUENCE [LARGE SCALE GENOMIC DNA]</scope>
</reference>
<proteinExistence type="predicted"/>
<gene>
    <name evidence="1" type="ORF">COMA2_40108</name>
</gene>
<keyword evidence="2" id="KW-1185">Reference proteome</keyword>
<protein>
    <submittedName>
        <fullName evidence="1">Uncharacterized protein</fullName>
    </submittedName>
</protein>
<evidence type="ECO:0000313" key="2">
    <source>
        <dbReference type="Proteomes" id="UP000198736"/>
    </source>
</evidence>
<accession>A0A0S4LK22</accession>
<dbReference type="AlphaFoldDB" id="A0A0S4LK22"/>
<evidence type="ECO:0000313" key="1">
    <source>
        <dbReference type="EMBL" id="CUS37943.1"/>
    </source>
</evidence>
<dbReference type="EMBL" id="CZPZ01000031">
    <property type="protein sequence ID" value="CUS37943.1"/>
    <property type="molecule type" value="Genomic_DNA"/>
</dbReference>
<name>A0A0S4LK22_9BACT</name>
<dbReference type="Proteomes" id="UP000198736">
    <property type="component" value="Unassembled WGS sequence"/>
</dbReference>
<dbReference type="STRING" id="1742973.COMA2_40108"/>
<organism evidence="1 2">
    <name type="scientific">Candidatus Nitrospira nitrificans</name>
    <dbReference type="NCBI Taxonomy" id="1742973"/>
    <lineage>
        <taxon>Bacteria</taxon>
        <taxon>Pseudomonadati</taxon>
        <taxon>Nitrospirota</taxon>
        <taxon>Nitrospiria</taxon>
        <taxon>Nitrospirales</taxon>
        <taxon>Nitrospiraceae</taxon>
        <taxon>Nitrospira</taxon>
    </lineage>
</organism>
<sequence>MSHTGNFEISSGYTSVQTCGEMLHKQVAYNVNVMSLMLFTSKAMSVRCEVHYDYDASC</sequence>